<reference evidence="2 3" key="1">
    <citation type="submission" date="2018-08" db="EMBL/GenBank/DDBJ databases">
        <title>Recombination of ecologically and evolutionarily significant loci maintains genetic cohesion in the Pseudomonas syringae species complex.</title>
        <authorList>
            <person name="Dillon M."/>
            <person name="Thakur S."/>
            <person name="Almeida R.N.D."/>
            <person name="Weir B.S."/>
            <person name="Guttman D.S."/>
        </authorList>
    </citation>
    <scope>NUCLEOTIDE SEQUENCE [LARGE SCALE GENOMIC DNA]</scope>
    <source>
        <strain evidence="2 3">ICMP 2821</strain>
    </source>
</reference>
<dbReference type="CDD" id="cd04301">
    <property type="entry name" value="NAT_SF"/>
    <property type="match status" value="1"/>
</dbReference>
<protein>
    <recommendedName>
        <fullName evidence="1">N-acetyltransferase domain-containing protein</fullName>
    </recommendedName>
</protein>
<feature type="domain" description="N-acetyltransferase" evidence="1">
    <location>
        <begin position="16"/>
        <end position="160"/>
    </location>
</feature>
<dbReference type="Gene3D" id="3.40.630.30">
    <property type="match status" value="1"/>
</dbReference>
<dbReference type="SUPFAM" id="SSF55729">
    <property type="entry name" value="Acyl-CoA N-acyltransferases (Nat)"/>
    <property type="match status" value="1"/>
</dbReference>
<proteinExistence type="predicted"/>
<dbReference type="Pfam" id="PF13508">
    <property type="entry name" value="Acetyltransf_7"/>
    <property type="match status" value="1"/>
</dbReference>
<dbReference type="Proteomes" id="UP000281372">
    <property type="component" value="Unassembled WGS sequence"/>
</dbReference>
<dbReference type="RefSeq" id="WP_122378088.1">
    <property type="nucleotide sequence ID" value="NZ_RBOW01000872.1"/>
</dbReference>
<sequence>MTSKKLDAFLPEIFDLEARAMFASLSKAPSLQAAAKEMTGPQIEHGVDYIKTVLVDVYRTGSFQIPLSALGDELCGYAIIYRVNENAPLLLHSIFVKEPYRRNGLGRMLLEPLFESKQGFNLISPLTQVGFFERSGLKLLGPYQVHEHPTFSLLIGHYADTFLMGDRLYPGGAPVFLLNNNDLQTIFALR</sequence>
<gene>
    <name evidence="2" type="ORF">ALQ64_00204</name>
</gene>
<comment type="caution">
    <text evidence="2">The sequence shown here is derived from an EMBL/GenBank/DDBJ whole genome shotgun (WGS) entry which is preliminary data.</text>
</comment>
<dbReference type="AlphaFoldDB" id="A0A3M3KDF7"/>
<organism evidence="2 3">
    <name type="scientific">Pseudomonas cannabina</name>
    <dbReference type="NCBI Taxonomy" id="86840"/>
    <lineage>
        <taxon>Bacteria</taxon>
        <taxon>Pseudomonadati</taxon>
        <taxon>Pseudomonadota</taxon>
        <taxon>Gammaproteobacteria</taxon>
        <taxon>Pseudomonadales</taxon>
        <taxon>Pseudomonadaceae</taxon>
        <taxon>Pseudomonas</taxon>
    </lineage>
</organism>
<dbReference type="InterPro" id="IPR000182">
    <property type="entry name" value="GNAT_dom"/>
</dbReference>
<dbReference type="EMBL" id="RBOW01000872">
    <property type="protein sequence ID" value="RMN20395.1"/>
    <property type="molecule type" value="Genomic_DNA"/>
</dbReference>
<dbReference type="GO" id="GO:0016747">
    <property type="term" value="F:acyltransferase activity, transferring groups other than amino-acyl groups"/>
    <property type="evidence" value="ECO:0007669"/>
    <property type="project" value="InterPro"/>
</dbReference>
<evidence type="ECO:0000313" key="2">
    <source>
        <dbReference type="EMBL" id="RMN20395.1"/>
    </source>
</evidence>
<dbReference type="PROSITE" id="PS51186">
    <property type="entry name" value="GNAT"/>
    <property type="match status" value="1"/>
</dbReference>
<name>A0A3M3KDF7_PSECA</name>
<accession>A0A3M3KDF7</accession>
<evidence type="ECO:0000259" key="1">
    <source>
        <dbReference type="PROSITE" id="PS51186"/>
    </source>
</evidence>
<evidence type="ECO:0000313" key="3">
    <source>
        <dbReference type="Proteomes" id="UP000281372"/>
    </source>
</evidence>
<dbReference type="InterPro" id="IPR016181">
    <property type="entry name" value="Acyl_CoA_acyltransferase"/>
</dbReference>